<feature type="compositionally biased region" description="Basic and acidic residues" evidence="1">
    <location>
        <begin position="835"/>
        <end position="846"/>
    </location>
</feature>
<dbReference type="InterPro" id="IPR043519">
    <property type="entry name" value="NT_sf"/>
</dbReference>
<comment type="caution">
    <text evidence="4">The sequence shown here is derived from an EMBL/GenBank/DDBJ whole genome shotgun (WGS) entry which is preliminary data.</text>
</comment>
<dbReference type="SUPFAM" id="SSF81301">
    <property type="entry name" value="Nucleotidyltransferase"/>
    <property type="match status" value="1"/>
</dbReference>
<dbReference type="PANTHER" id="PTHR45979:SF2">
    <property type="entry name" value="PAP_OAS1 SUBSTRATE-BINDING DOMAIN SUPERFAMILY"/>
    <property type="match status" value="1"/>
</dbReference>
<reference evidence="4 5" key="1">
    <citation type="journal article" date="2019" name="Genome Biol. Evol.">
        <title>The Rhododendron genome and chromosomal organization provide insight into shared whole-genome duplications across the heath family (Ericaceae).</title>
        <authorList>
            <person name="Soza V.L."/>
            <person name="Lindsley D."/>
            <person name="Waalkes A."/>
            <person name="Ramage E."/>
            <person name="Patwardhan R.P."/>
            <person name="Burton J.N."/>
            <person name="Adey A."/>
            <person name="Kumar A."/>
            <person name="Qiu R."/>
            <person name="Shendure J."/>
            <person name="Hall B."/>
        </authorList>
    </citation>
    <scope>NUCLEOTIDE SEQUENCE [LARGE SCALE GENOMIC DNA]</scope>
    <source>
        <strain evidence="4">RSF 1966-606</strain>
    </source>
</reference>
<dbReference type="SUPFAM" id="SSF81631">
    <property type="entry name" value="PAP/OAS1 substrate-binding domain"/>
    <property type="match status" value="1"/>
</dbReference>
<dbReference type="CDD" id="cd05402">
    <property type="entry name" value="NT_PAP_TUTase"/>
    <property type="match status" value="1"/>
</dbReference>
<dbReference type="InterPro" id="IPR058920">
    <property type="entry name" value="PAP-OAS1-bd-rel"/>
</dbReference>
<feature type="non-terminal residue" evidence="4">
    <location>
        <position position="1"/>
    </location>
</feature>
<organism evidence="4 5">
    <name type="scientific">Rhododendron williamsianum</name>
    <dbReference type="NCBI Taxonomy" id="262921"/>
    <lineage>
        <taxon>Eukaryota</taxon>
        <taxon>Viridiplantae</taxon>
        <taxon>Streptophyta</taxon>
        <taxon>Embryophyta</taxon>
        <taxon>Tracheophyta</taxon>
        <taxon>Spermatophyta</taxon>
        <taxon>Magnoliopsida</taxon>
        <taxon>eudicotyledons</taxon>
        <taxon>Gunneridae</taxon>
        <taxon>Pentapetalae</taxon>
        <taxon>asterids</taxon>
        <taxon>Ericales</taxon>
        <taxon>Ericaceae</taxon>
        <taxon>Ericoideae</taxon>
        <taxon>Rhodoreae</taxon>
        <taxon>Rhododendron</taxon>
    </lineage>
</organism>
<keyword evidence="5" id="KW-1185">Reference proteome</keyword>
<evidence type="ECO:0000259" key="3">
    <source>
        <dbReference type="Pfam" id="PF26180"/>
    </source>
</evidence>
<feature type="domain" description="Poly(A) RNA polymerase mitochondrial-like central palm" evidence="2">
    <location>
        <begin position="41"/>
        <end position="162"/>
    </location>
</feature>
<feature type="compositionally biased region" description="Polar residues" evidence="1">
    <location>
        <begin position="805"/>
        <end position="831"/>
    </location>
</feature>
<feature type="region of interest" description="Disordered" evidence="1">
    <location>
        <begin position="1"/>
        <end position="33"/>
    </location>
</feature>
<evidence type="ECO:0000313" key="4">
    <source>
        <dbReference type="EMBL" id="KAE9455815.1"/>
    </source>
</evidence>
<dbReference type="Gene3D" id="1.10.1410.10">
    <property type="match status" value="1"/>
</dbReference>
<dbReference type="InterPro" id="IPR054708">
    <property type="entry name" value="MTPAP-like_central"/>
</dbReference>
<dbReference type="Gene3D" id="3.30.460.10">
    <property type="entry name" value="Beta Polymerase, domain 2"/>
    <property type="match status" value="1"/>
</dbReference>
<dbReference type="Proteomes" id="UP000428333">
    <property type="component" value="Linkage Group LG07"/>
</dbReference>
<gene>
    <name evidence="4" type="ORF">C3L33_12284</name>
</gene>
<evidence type="ECO:0000259" key="2">
    <source>
        <dbReference type="Pfam" id="PF22600"/>
    </source>
</evidence>
<sequence length="855" mass="93800">MGDLRSSIGAAAEERRAPSPPPSNPSPSSIGSERWAIAEEATQEILCRVQPTVESEKRRRKVIDYVQRLIRGCVGCEVFPFGSVPLKTYLPDGDIDLTAFGGASVEEALVNDVVSVLEAEDQNSAAEFIVKDVQLIRAEVKLVKCMVQNIVVDISFNQLGGLCTLCFLEKVDRLIGNDHLFKRSIILIKAWCYYESRILGAHHGLISTYALETLVLYIFHRFRSTLNGPLAVLYRFLDHFSKFDWDNNCVRLTGPIPISPEIVVEKPENGGSDLLFSDDFLRDCADMFSVPSRTVDTNSRLFPQKHLNIVDPLKQNNNLGRSVSKGNFYRIKSAFTYGARKLGLILLLPEDNICGELHKFFSNMLDRHGGGQRPDVQDPVPMSGDNGFVPTLSFSENELSLEEKPISESKYPNSIHLRGECTLDHDGLSLNGGNDIKVSLMEIGRTLSGHQKSSVVSPRLSSETNTLNKTAIMGHRFCGDAEDLSTSKLQGLQISDDAPKALRPSVEESVSQRTIAPHAPHLYFSGAVSGNGKLGHENSYTTELEDSSLIVDTVSSGNHEVLTTVGSNDVAYVSSPVACSTVGFHPGYREKTSVGATGSRQHLKSLSALCGDYDSHLNSLQYGRFCYENSSSGPAFLVPPGSHSQFQPKIPWDAIRHSYQFKRNGFHNANANGAIPRPVFYHPNTMLIPGASFGVEEMPKPRGTGTYIPNANRPPYWKPYAARGRNQGPLSSPRSNGRVGPHIDSTSEQAQLLDQGYGKFGSFGFYESGSPCRQVQNNVNGFHLQPEGFVEFGLVGQVPLVVPLSESSRPVTPPASSLTQDSSQSVPTPGMNQDRVMDKSSYRLKDEEDFPPLSS</sequence>
<feature type="region of interest" description="Disordered" evidence="1">
    <location>
        <begin position="805"/>
        <end position="855"/>
    </location>
</feature>
<dbReference type="InterPro" id="IPR058921">
    <property type="entry name" value="PAP/OAS1-rel"/>
</dbReference>
<dbReference type="AlphaFoldDB" id="A0A6A4LE32"/>
<dbReference type="EMBL" id="QEFC01001797">
    <property type="protein sequence ID" value="KAE9455815.1"/>
    <property type="molecule type" value="Genomic_DNA"/>
</dbReference>
<protein>
    <recommendedName>
        <fullName evidence="6">Polymerase nucleotidyl transferase domain-containing protein</fullName>
    </recommendedName>
</protein>
<feature type="domain" description="PAP/OAS1 substrate-binding-related" evidence="3">
    <location>
        <begin position="175"/>
        <end position="364"/>
    </location>
</feature>
<dbReference type="Pfam" id="PF22600">
    <property type="entry name" value="MTPAP-like_central"/>
    <property type="match status" value="1"/>
</dbReference>
<accession>A0A6A4LE32</accession>
<name>A0A6A4LE32_9ERIC</name>
<evidence type="ECO:0008006" key="6">
    <source>
        <dbReference type="Google" id="ProtNLM"/>
    </source>
</evidence>
<dbReference type="PANTHER" id="PTHR45979">
    <property type="entry name" value="PAP/OAS1 SUBSTRATE-BINDING DOMAIN SUPERFAMILY"/>
    <property type="match status" value="1"/>
</dbReference>
<evidence type="ECO:0000256" key="1">
    <source>
        <dbReference type="SAM" id="MobiDB-lite"/>
    </source>
</evidence>
<proteinExistence type="predicted"/>
<dbReference type="OrthoDB" id="273917at2759"/>
<dbReference type="Pfam" id="PF26180">
    <property type="entry name" value="PAP-OAS1"/>
    <property type="match status" value="1"/>
</dbReference>
<evidence type="ECO:0000313" key="5">
    <source>
        <dbReference type="Proteomes" id="UP000428333"/>
    </source>
</evidence>